<accession>A0ABT9N0V7</accession>
<protein>
    <submittedName>
        <fullName evidence="1">Uncharacterized protein</fullName>
    </submittedName>
</protein>
<reference evidence="1 2" key="1">
    <citation type="submission" date="2023-07" db="EMBL/GenBank/DDBJ databases">
        <title>Sequencing the genomes of 1000 actinobacteria strains.</title>
        <authorList>
            <person name="Klenk H.-P."/>
        </authorList>
    </citation>
    <scope>NUCLEOTIDE SEQUENCE [LARGE SCALE GENOMIC DNA]</scope>
    <source>
        <strain evidence="1 2">DSM 44710</strain>
    </source>
</reference>
<name>A0ABT9N0V7_9ACTN</name>
<keyword evidence="2" id="KW-1185">Reference proteome</keyword>
<sequence length="58" mass="6115">MVQRVGRGRVVLRVACGGVVLREEWRRGAAAGVRAGWGHGVRARFVAGSAGEFPASQP</sequence>
<proteinExistence type="predicted"/>
<organism evidence="1 2">
    <name type="scientific">Catenuloplanes nepalensis</name>
    <dbReference type="NCBI Taxonomy" id="587533"/>
    <lineage>
        <taxon>Bacteria</taxon>
        <taxon>Bacillati</taxon>
        <taxon>Actinomycetota</taxon>
        <taxon>Actinomycetes</taxon>
        <taxon>Micromonosporales</taxon>
        <taxon>Micromonosporaceae</taxon>
        <taxon>Catenuloplanes</taxon>
    </lineage>
</organism>
<dbReference type="Proteomes" id="UP001240984">
    <property type="component" value="Unassembled WGS sequence"/>
</dbReference>
<comment type="caution">
    <text evidence="1">The sequence shown here is derived from an EMBL/GenBank/DDBJ whole genome shotgun (WGS) entry which is preliminary data.</text>
</comment>
<dbReference type="RefSeq" id="WP_306834593.1">
    <property type="nucleotide sequence ID" value="NZ_JAUSRA010000001.1"/>
</dbReference>
<evidence type="ECO:0000313" key="1">
    <source>
        <dbReference type="EMBL" id="MDP9797337.1"/>
    </source>
</evidence>
<dbReference type="EMBL" id="JAUSRA010000001">
    <property type="protein sequence ID" value="MDP9797337.1"/>
    <property type="molecule type" value="Genomic_DNA"/>
</dbReference>
<gene>
    <name evidence="1" type="ORF">J2S43_005849</name>
</gene>
<evidence type="ECO:0000313" key="2">
    <source>
        <dbReference type="Proteomes" id="UP001240984"/>
    </source>
</evidence>